<evidence type="ECO:0000256" key="2">
    <source>
        <dbReference type="ARBA" id="ARBA00004240"/>
    </source>
</evidence>
<evidence type="ECO:0000313" key="9">
    <source>
        <dbReference type="EMBL" id="KAL2623506.1"/>
    </source>
</evidence>
<dbReference type="SUPFAM" id="SSF53474">
    <property type="entry name" value="alpha/beta-Hydrolases"/>
    <property type="match status" value="1"/>
</dbReference>
<gene>
    <name evidence="9" type="ORF">R1flu_003711</name>
</gene>
<feature type="domain" description="DUF676" evidence="8">
    <location>
        <begin position="186"/>
        <end position="279"/>
    </location>
</feature>
<proteinExistence type="predicted"/>
<dbReference type="Gene3D" id="3.40.50.1820">
    <property type="entry name" value="alpha/beta hydrolase"/>
    <property type="match status" value="1"/>
</dbReference>
<dbReference type="PANTHER" id="PTHR48182">
    <property type="entry name" value="PROTEIN SERAC1"/>
    <property type="match status" value="1"/>
</dbReference>
<evidence type="ECO:0000256" key="4">
    <source>
        <dbReference type="ARBA" id="ARBA00022824"/>
    </source>
</evidence>
<dbReference type="EMBL" id="JBHFFA010000006">
    <property type="protein sequence ID" value="KAL2623506.1"/>
    <property type="molecule type" value="Genomic_DNA"/>
</dbReference>
<evidence type="ECO:0000256" key="6">
    <source>
        <dbReference type="ARBA" id="ARBA00023136"/>
    </source>
</evidence>
<dbReference type="Proteomes" id="UP001605036">
    <property type="component" value="Unassembled WGS sequence"/>
</dbReference>
<dbReference type="Pfam" id="PF05057">
    <property type="entry name" value="DUF676"/>
    <property type="match status" value="1"/>
</dbReference>
<feature type="region of interest" description="Disordered" evidence="7">
    <location>
        <begin position="1"/>
        <end position="25"/>
    </location>
</feature>
<protein>
    <recommendedName>
        <fullName evidence="8">DUF676 domain-containing protein</fullName>
    </recommendedName>
</protein>
<sequence length="314" mass="35509">MGLSEQELDREPLISGAETSGANGSLKSSLQKCIPCNCCWPWFTNTDQSEMESTRPEPIEASGNKYNHQVSERGVSIRFSLRRMMTAASSSSHHQSQPLPESVEQGMQLIQSFGTQIVPHAEWNRSSSHHQSQPLPESVEQMMSDGLYKFYEPPLAHDATLDIFFFHGLECEGSNLRDAYKSSWTSTEQTDTDGRMDLHQIVENLMHEIKWARKEHDFHRPVILVGHGFGGIVVKNLCTYAHNKKEKSVGGSDMSMFLDSIRAFFFYAMPHLGAEGIEAPAEREGPLLKWMRVLNSDSLRLHEAFSELWRAIHA</sequence>
<accession>A0ABD1YA36</accession>
<evidence type="ECO:0000256" key="7">
    <source>
        <dbReference type="SAM" id="MobiDB-lite"/>
    </source>
</evidence>
<dbReference type="GO" id="GO:0005783">
    <property type="term" value="C:endoplasmic reticulum"/>
    <property type="evidence" value="ECO:0007669"/>
    <property type="project" value="UniProtKB-SubCell"/>
</dbReference>
<keyword evidence="5" id="KW-0496">Mitochondrion</keyword>
<evidence type="ECO:0000256" key="3">
    <source>
        <dbReference type="ARBA" id="ARBA00004370"/>
    </source>
</evidence>
<dbReference type="GO" id="GO:0005739">
    <property type="term" value="C:mitochondrion"/>
    <property type="evidence" value="ECO:0007669"/>
    <property type="project" value="UniProtKB-SubCell"/>
</dbReference>
<dbReference type="InterPro" id="IPR052374">
    <property type="entry name" value="SERAC1"/>
</dbReference>
<keyword evidence="4" id="KW-0256">Endoplasmic reticulum</keyword>
<name>A0ABD1YA36_9MARC</name>
<dbReference type="InterPro" id="IPR007751">
    <property type="entry name" value="DUF676_lipase-like"/>
</dbReference>
<comment type="subcellular location">
    <subcellularLocation>
        <location evidence="2">Endoplasmic reticulum</location>
    </subcellularLocation>
    <subcellularLocation>
        <location evidence="3">Membrane</location>
    </subcellularLocation>
    <subcellularLocation>
        <location evidence="1">Mitochondrion</location>
    </subcellularLocation>
</comment>
<evidence type="ECO:0000256" key="5">
    <source>
        <dbReference type="ARBA" id="ARBA00023128"/>
    </source>
</evidence>
<reference evidence="9 10" key="1">
    <citation type="submission" date="2024-09" db="EMBL/GenBank/DDBJ databases">
        <title>Chromosome-scale assembly of Riccia fluitans.</title>
        <authorList>
            <person name="Paukszto L."/>
            <person name="Sawicki J."/>
            <person name="Karawczyk K."/>
            <person name="Piernik-Szablinska J."/>
            <person name="Szczecinska M."/>
            <person name="Mazdziarz M."/>
        </authorList>
    </citation>
    <scope>NUCLEOTIDE SEQUENCE [LARGE SCALE GENOMIC DNA]</scope>
    <source>
        <strain evidence="9">Rf_01</strain>
        <tissue evidence="9">Aerial parts of the thallus</tissue>
    </source>
</reference>
<dbReference type="PANTHER" id="PTHR48182:SF2">
    <property type="entry name" value="PROTEIN SERAC1"/>
    <property type="match status" value="1"/>
</dbReference>
<organism evidence="9 10">
    <name type="scientific">Riccia fluitans</name>
    <dbReference type="NCBI Taxonomy" id="41844"/>
    <lineage>
        <taxon>Eukaryota</taxon>
        <taxon>Viridiplantae</taxon>
        <taxon>Streptophyta</taxon>
        <taxon>Embryophyta</taxon>
        <taxon>Marchantiophyta</taxon>
        <taxon>Marchantiopsida</taxon>
        <taxon>Marchantiidae</taxon>
        <taxon>Marchantiales</taxon>
        <taxon>Ricciaceae</taxon>
        <taxon>Riccia</taxon>
    </lineage>
</organism>
<keyword evidence="10" id="KW-1185">Reference proteome</keyword>
<evidence type="ECO:0000259" key="8">
    <source>
        <dbReference type="Pfam" id="PF05057"/>
    </source>
</evidence>
<evidence type="ECO:0000313" key="10">
    <source>
        <dbReference type="Proteomes" id="UP001605036"/>
    </source>
</evidence>
<keyword evidence="6" id="KW-0472">Membrane</keyword>
<evidence type="ECO:0000256" key="1">
    <source>
        <dbReference type="ARBA" id="ARBA00004173"/>
    </source>
</evidence>
<dbReference type="InterPro" id="IPR029058">
    <property type="entry name" value="AB_hydrolase_fold"/>
</dbReference>
<dbReference type="GO" id="GO:0016020">
    <property type="term" value="C:membrane"/>
    <property type="evidence" value="ECO:0007669"/>
    <property type="project" value="UniProtKB-SubCell"/>
</dbReference>
<comment type="caution">
    <text evidence="9">The sequence shown here is derived from an EMBL/GenBank/DDBJ whole genome shotgun (WGS) entry which is preliminary data.</text>
</comment>
<dbReference type="AlphaFoldDB" id="A0ABD1YA36"/>